<accession>E1SVQ3</accession>
<evidence type="ECO:0000256" key="2">
    <source>
        <dbReference type="ARBA" id="ARBA00022723"/>
    </source>
</evidence>
<dbReference type="EMBL" id="CP002209">
    <property type="protein sequence ID" value="ADN76384.1"/>
    <property type="molecule type" value="Genomic_DNA"/>
</dbReference>
<dbReference type="GO" id="GO:0009117">
    <property type="term" value="P:nucleotide metabolic process"/>
    <property type="evidence" value="ECO:0007669"/>
    <property type="project" value="UniProtKB-KW"/>
</dbReference>
<dbReference type="STRING" id="550540.Fbal_2181"/>
<dbReference type="HOGENOM" id="CLU_039228_0_2_6"/>
<comment type="catalytic activity">
    <reaction evidence="7">
        <text>adenosine + H2O + H(+) = inosine + NH4(+)</text>
        <dbReference type="Rhea" id="RHEA:24408"/>
        <dbReference type="ChEBI" id="CHEBI:15377"/>
        <dbReference type="ChEBI" id="CHEBI:15378"/>
        <dbReference type="ChEBI" id="CHEBI:16335"/>
        <dbReference type="ChEBI" id="CHEBI:17596"/>
        <dbReference type="ChEBI" id="CHEBI:28938"/>
        <dbReference type="EC" id="3.5.4.4"/>
    </reaction>
    <physiologicalReaction direction="left-to-right" evidence="7">
        <dbReference type="Rhea" id="RHEA:24409"/>
    </physiologicalReaction>
</comment>
<name>E1SVQ3_FERBD</name>
<comment type="cofactor">
    <cofactor evidence="9">
        <name>Zn(2+)</name>
        <dbReference type="ChEBI" id="CHEBI:29105"/>
    </cofactor>
    <text evidence="9">Binds 1 zinc ion per subunit.</text>
</comment>
<evidence type="ECO:0000256" key="1">
    <source>
        <dbReference type="ARBA" id="ARBA00012784"/>
    </source>
</evidence>
<evidence type="ECO:0000256" key="7">
    <source>
        <dbReference type="ARBA" id="ARBA00047989"/>
    </source>
</evidence>
<dbReference type="Proteomes" id="UP000006683">
    <property type="component" value="Chromosome"/>
</dbReference>
<evidence type="ECO:0000259" key="10">
    <source>
        <dbReference type="Pfam" id="PF00962"/>
    </source>
</evidence>
<dbReference type="eggNOG" id="COG1816">
    <property type="taxonomic scope" value="Bacteria"/>
</dbReference>
<dbReference type="GO" id="GO:0004000">
    <property type="term" value="F:adenosine deaminase activity"/>
    <property type="evidence" value="ECO:0007669"/>
    <property type="project" value="UniProtKB-UniRule"/>
</dbReference>
<dbReference type="GO" id="GO:0046936">
    <property type="term" value="F:2'-deoxyadenosine deaminase activity"/>
    <property type="evidence" value="ECO:0007669"/>
    <property type="project" value="RHEA"/>
</dbReference>
<feature type="binding site" evidence="9">
    <location>
        <position position="14"/>
    </location>
    <ligand>
        <name>substrate</name>
    </ligand>
</feature>
<dbReference type="GO" id="GO:0008270">
    <property type="term" value="F:zinc ion binding"/>
    <property type="evidence" value="ECO:0007669"/>
    <property type="project" value="UniProtKB-UniRule"/>
</dbReference>
<dbReference type="Pfam" id="PF00962">
    <property type="entry name" value="A_deaminase"/>
    <property type="match status" value="1"/>
</dbReference>
<keyword evidence="12" id="KW-1185">Reference proteome</keyword>
<comment type="function">
    <text evidence="9">Catalyzes the hydrolytic deamination of adenosine and 2-deoxyadenosine.</text>
</comment>
<feature type="domain" description="Adenosine deaminase" evidence="10">
    <location>
        <begin position="7"/>
        <end position="327"/>
    </location>
</feature>
<dbReference type="SUPFAM" id="SSF51556">
    <property type="entry name" value="Metallo-dependent hydrolases"/>
    <property type="match status" value="1"/>
</dbReference>
<keyword evidence="2 9" id="KW-0479">Metal-binding</keyword>
<evidence type="ECO:0000313" key="11">
    <source>
        <dbReference type="EMBL" id="ADN76384.1"/>
    </source>
</evidence>
<dbReference type="InterPro" id="IPR006330">
    <property type="entry name" value="Ado/ade_deaminase"/>
</dbReference>
<keyword evidence="5 9" id="KW-0546">Nucleotide metabolism</keyword>
<dbReference type="InterPro" id="IPR001365">
    <property type="entry name" value="A_deaminase_dom"/>
</dbReference>
<dbReference type="GO" id="GO:0006154">
    <property type="term" value="P:adenosine catabolic process"/>
    <property type="evidence" value="ECO:0007669"/>
    <property type="project" value="TreeGrafter"/>
</dbReference>
<evidence type="ECO:0000256" key="9">
    <source>
        <dbReference type="HAMAP-Rule" id="MF_00540"/>
    </source>
</evidence>
<dbReference type="GO" id="GO:0043103">
    <property type="term" value="P:hypoxanthine salvage"/>
    <property type="evidence" value="ECO:0007669"/>
    <property type="project" value="TreeGrafter"/>
</dbReference>
<evidence type="ECO:0000256" key="8">
    <source>
        <dbReference type="ARBA" id="ARBA00049213"/>
    </source>
</evidence>
<feature type="active site" description="Proton donor" evidence="9">
    <location>
        <position position="200"/>
    </location>
</feature>
<gene>
    <name evidence="9" type="primary">add</name>
    <name evidence="11" type="ordered locus">Fbal_2181</name>
</gene>
<dbReference type="GeneID" id="67182381"/>
<dbReference type="InterPro" id="IPR032466">
    <property type="entry name" value="Metal_Hydrolase"/>
</dbReference>
<dbReference type="PANTHER" id="PTHR11409">
    <property type="entry name" value="ADENOSINE DEAMINASE"/>
    <property type="match status" value="1"/>
</dbReference>
<organism evidence="11 12">
    <name type="scientific">Ferrimonas balearica (strain DSM 9799 / CCM 4581 / KCTC 23876 / PAT)</name>
    <dbReference type="NCBI Taxonomy" id="550540"/>
    <lineage>
        <taxon>Bacteria</taxon>
        <taxon>Pseudomonadati</taxon>
        <taxon>Pseudomonadota</taxon>
        <taxon>Gammaproteobacteria</taxon>
        <taxon>Alteromonadales</taxon>
        <taxon>Ferrimonadaceae</taxon>
        <taxon>Ferrimonas</taxon>
    </lineage>
</organism>
<comment type="similarity">
    <text evidence="9">Belongs to the metallo-dependent hydrolases superfamily. Adenosine and AMP deaminases family. Adenosine deaminase subfamily.</text>
</comment>
<dbReference type="GO" id="GO:0009168">
    <property type="term" value="P:purine ribonucleoside monophosphate biosynthetic process"/>
    <property type="evidence" value="ECO:0007669"/>
    <property type="project" value="UniProtKB-UniRule"/>
</dbReference>
<proteinExistence type="inferred from homology"/>
<reference evidence="11 12" key="1">
    <citation type="journal article" date="2010" name="Stand. Genomic Sci.">
        <title>Complete genome sequence of Ferrimonas balearica type strain (PAT).</title>
        <authorList>
            <person name="Nolan M."/>
            <person name="Sikorski J."/>
            <person name="Davenport K."/>
            <person name="Lucas S."/>
            <person name="Glavina Del Rio T."/>
            <person name="Tice H."/>
            <person name="Cheng J."/>
            <person name="Goodwin L."/>
            <person name="Pitluck S."/>
            <person name="Liolios K."/>
            <person name="Ivanova N."/>
            <person name="Mavromatis K."/>
            <person name="Ovchinnikova G."/>
            <person name="Pati A."/>
            <person name="Chen A."/>
            <person name="Palaniappan K."/>
            <person name="Land M."/>
            <person name="Hauser L."/>
            <person name="Chang Y."/>
            <person name="Jeffries C."/>
            <person name="Tapia R."/>
            <person name="Brettin T."/>
            <person name="Detter J."/>
            <person name="Han C."/>
            <person name="Yasawong M."/>
            <person name="Rohde M."/>
            <person name="Tindall B."/>
            <person name="Goker M."/>
            <person name="Woyke T."/>
            <person name="Bristow J."/>
            <person name="Eisen J."/>
            <person name="Markowitz V."/>
            <person name="Hugenholtz P."/>
            <person name="Kyrpides N."/>
            <person name="Klenk H."/>
            <person name="Lapidus A."/>
        </authorList>
    </citation>
    <scope>NUCLEOTIDE SEQUENCE [LARGE SCALE GENOMIC DNA]</scope>
    <source>
        <strain evidence="12">DSM 9799 / CCM 4581 / KCTC 23876 / PAT</strain>
    </source>
</reference>
<dbReference type="InterPro" id="IPR028893">
    <property type="entry name" value="A_deaminase"/>
</dbReference>
<evidence type="ECO:0000313" key="12">
    <source>
        <dbReference type="Proteomes" id="UP000006683"/>
    </source>
</evidence>
<dbReference type="KEGG" id="fbl:Fbal_2181"/>
<dbReference type="Gene3D" id="3.20.20.140">
    <property type="entry name" value="Metal-dependent hydrolases"/>
    <property type="match status" value="1"/>
</dbReference>
<dbReference type="RefSeq" id="WP_013345690.1">
    <property type="nucleotide sequence ID" value="NC_014541.1"/>
</dbReference>
<feature type="binding site" evidence="9">
    <location>
        <position position="170"/>
    </location>
    <ligand>
        <name>substrate</name>
    </ligand>
</feature>
<feature type="site" description="Important for catalytic activity" evidence="9">
    <location>
        <position position="221"/>
    </location>
</feature>
<dbReference type="PANTHER" id="PTHR11409:SF43">
    <property type="entry name" value="ADENOSINE DEAMINASE"/>
    <property type="match status" value="1"/>
</dbReference>
<feature type="binding site" evidence="9">
    <location>
        <position position="278"/>
    </location>
    <ligand>
        <name>Zn(2+)</name>
        <dbReference type="ChEBI" id="CHEBI:29105"/>
        <note>catalytic</note>
    </ligand>
</feature>
<dbReference type="NCBIfam" id="TIGR01430">
    <property type="entry name" value="aden_deam"/>
    <property type="match status" value="1"/>
</dbReference>
<feature type="binding site" evidence="9">
    <location>
        <position position="197"/>
    </location>
    <ligand>
        <name>Zn(2+)</name>
        <dbReference type="ChEBI" id="CHEBI:29105"/>
        <note>catalytic</note>
    </ligand>
</feature>
<dbReference type="EC" id="3.5.4.4" evidence="1 9"/>
<dbReference type="NCBIfam" id="NF006846">
    <property type="entry name" value="PRK09358.1-1"/>
    <property type="match status" value="1"/>
</dbReference>
<evidence type="ECO:0000256" key="4">
    <source>
        <dbReference type="ARBA" id="ARBA00022833"/>
    </source>
</evidence>
<dbReference type="HAMAP" id="MF_00540">
    <property type="entry name" value="A_deaminase"/>
    <property type="match status" value="1"/>
</dbReference>
<evidence type="ECO:0000256" key="5">
    <source>
        <dbReference type="ARBA" id="ARBA00023080"/>
    </source>
</evidence>
<evidence type="ECO:0000256" key="6">
    <source>
        <dbReference type="ARBA" id="ARBA00031852"/>
    </source>
</evidence>
<sequence>MIDTSLPLVDLHRHLDGNIRPRTIWELGQQHNLVLPADRFEALIPHVQITDNAPDLVTFLAKLDWGVAVLKDYDAVRRVAYENAEDLKLNGIDYAELRFSPAYMAMTHGLEPEGVVEAVVDGVQAGCRDFGVKAKLIGILSRTFGADACHAELQACLAFRDKLTAMDLAGDELGQPGPQFEDHFRIARDAGFRLTIHAGEAAGPESIWHAVRELGAERIGHGVKAVQDPALMDYLVEHGIALESCLTSNVQTTTVANLADHPITTFLKHGITVTLNTDDPGVEGVDLGHEYEVAAPAAGLSAQDCRTLQENGLKAAFLSERERDELRQAKRA</sequence>
<keyword evidence="4 9" id="KW-0862">Zinc</keyword>
<feature type="binding site" evidence="9">
    <location>
        <position position="16"/>
    </location>
    <ligand>
        <name>substrate</name>
    </ligand>
</feature>
<feature type="binding site" evidence="9">
    <location>
        <position position="14"/>
    </location>
    <ligand>
        <name>Zn(2+)</name>
        <dbReference type="ChEBI" id="CHEBI:29105"/>
        <note>catalytic</note>
    </ligand>
</feature>
<evidence type="ECO:0000256" key="3">
    <source>
        <dbReference type="ARBA" id="ARBA00022801"/>
    </source>
</evidence>
<dbReference type="FunFam" id="3.20.20.140:FF:000009">
    <property type="entry name" value="Adenosine deaminase"/>
    <property type="match status" value="1"/>
</dbReference>
<feature type="binding site" evidence="9">
    <location>
        <position position="279"/>
    </location>
    <ligand>
        <name>substrate</name>
    </ligand>
</feature>
<dbReference type="GO" id="GO:0005829">
    <property type="term" value="C:cytosol"/>
    <property type="evidence" value="ECO:0007669"/>
    <property type="project" value="TreeGrafter"/>
</dbReference>
<protein>
    <recommendedName>
        <fullName evidence="1 9">Adenosine deaminase</fullName>
        <ecNumber evidence="1 9">3.5.4.4</ecNumber>
    </recommendedName>
    <alternativeName>
        <fullName evidence="6 9">Adenosine aminohydrolase</fullName>
    </alternativeName>
</protein>
<comment type="catalytic activity">
    <reaction evidence="8">
        <text>2'-deoxyadenosine + H2O + H(+) = 2'-deoxyinosine + NH4(+)</text>
        <dbReference type="Rhea" id="RHEA:28190"/>
        <dbReference type="ChEBI" id="CHEBI:15377"/>
        <dbReference type="ChEBI" id="CHEBI:15378"/>
        <dbReference type="ChEBI" id="CHEBI:17256"/>
        <dbReference type="ChEBI" id="CHEBI:28938"/>
        <dbReference type="ChEBI" id="CHEBI:28997"/>
        <dbReference type="EC" id="3.5.4.4"/>
    </reaction>
    <physiologicalReaction direction="left-to-right" evidence="8">
        <dbReference type="Rhea" id="RHEA:28191"/>
    </physiologicalReaction>
</comment>
<dbReference type="CDD" id="cd01320">
    <property type="entry name" value="ADA"/>
    <property type="match status" value="1"/>
</dbReference>
<feature type="binding site" evidence="9">
    <location>
        <position position="12"/>
    </location>
    <ligand>
        <name>Zn(2+)</name>
        <dbReference type="ChEBI" id="CHEBI:29105"/>
        <note>catalytic</note>
    </ligand>
</feature>
<dbReference type="GO" id="GO:0046103">
    <property type="term" value="P:inosine biosynthetic process"/>
    <property type="evidence" value="ECO:0007669"/>
    <property type="project" value="TreeGrafter"/>
</dbReference>
<dbReference type="AlphaFoldDB" id="E1SVQ3"/>
<keyword evidence="3 9" id="KW-0378">Hydrolase</keyword>
<dbReference type="OrthoDB" id="105475at2"/>